<dbReference type="InterPro" id="IPR004408">
    <property type="entry name" value="Biotin_CoA_COase_ligase"/>
</dbReference>
<dbReference type="SUPFAM" id="SSF55681">
    <property type="entry name" value="Class II aaRS and biotin synthetases"/>
    <property type="match status" value="1"/>
</dbReference>
<evidence type="ECO:0000313" key="3">
    <source>
        <dbReference type="EMBL" id="PIR02624.1"/>
    </source>
</evidence>
<gene>
    <name evidence="3" type="ORF">COV62_00990</name>
</gene>
<comment type="caution">
    <text evidence="3">The sequence shown here is derived from an EMBL/GenBank/DDBJ whole genome shotgun (WGS) entry which is preliminary data.</text>
</comment>
<proteinExistence type="predicted"/>
<dbReference type="InterPro" id="IPR004143">
    <property type="entry name" value="BPL_LPL_catalytic"/>
</dbReference>
<dbReference type="Pfam" id="PF03099">
    <property type="entry name" value="BPL_LplA_LipB"/>
    <property type="match status" value="1"/>
</dbReference>
<sequence length="174" mass="19652">MIRIKKYKRVLSTNLLAKKLKEPMPWMIILAEEQQKGYGRKGTGWFSPRGGLYFSIILPKSNIEDLQTLTILAAFIVAKVIKENFDLEPFIKLPNDVWIAGKKIAGVLTENVVGKEVKFSVIGIGLNTNIKKFPQGLEKTATSLKMELGKEVRNEEVLKKILQGLKEQLKIISE</sequence>
<keyword evidence="1 3" id="KW-0436">Ligase</keyword>
<dbReference type="InterPro" id="IPR045864">
    <property type="entry name" value="aa-tRNA-synth_II/BPL/LPL"/>
</dbReference>
<reference evidence="3 4" key="1">
    <citation type="submission" date="2017-09" db="EMBL/GenBank/DDBJ databases">
        <title>Depth-based differentiation of microbial function through sediment-hosted aquifers and enrichment of novel symbionts in the deep terrestrial subsurface.</title>
        <authorList>
            <person name="Probst A.J."/>
            <person name="Ladd B."/>
            <person name="Jarett J.K."/>
            <person name="Geller-Mcgrath D.E."/>
            <person name="Sieber C.M."/>
            <person name="Emerson J.B."/>
            <person name="Anantharaman K."/>
            <person name="Thomas B.C."/>
            <person name="Malmstrom R."/>
            <person name="Stieglmeier M."/>
            <person name="Klingl A."/>
            <person name="Woyke T."/>
            <person name="Ryan C.M."/>
            <person name="Banfield J.F."/>
        </authorList>
    </citation>
    <scope>NUCLEOTIDE SEQUENCE [LARGE SCALE GENOMIC DNA]</scope>
    <source>
        <strain evidence="3">CG11_big_fil_rev_8_21_14_0_20_35_11</strain>
    </source>
</reference>
<accession>A0A2H0N148</accession>
<feature type="domain" description="BPL/LPL catalytic" evidence="2">
    <location>
        <begin position="1"/>
        <end position="173"/>
    </location>
</feature>
<dbReference type="PANTHER" id="PTHR12835:SF5">
    <property type="entry name" value="BIOTIN--PROTEIN LIGASE"/>
    <property type="match status" value="1"/>
</dbReference>
<dbReference type="GO" id="GO:0004077">
    <property type="term" value="F:biotin--[biotin carboxyl-carrier protein] ligase activity"/>
    <property type="evidence" value="ECO:0007669"/>
    <property type="project" value="InterPro"/>
</dbReference>
<protein>
    <submittedName>
        <fullName evidence="3">Biotin--[acetyl-CoA-carboxylase] ligase</fullName>
    </submittedName>
</protein>
<dbReference type="PROSITE" id="PS51733">
    <property type="entry name" value="BPL_LPL_CATALYTIC"/>
    <property type="match status" value="1"/>
</dbReference>
<dbReference type="NCBIfam" id="TIGR00121">
    <property type="entry name" value="birA_ligase"/>
    <property type="match status" value="1"/>
</dbReference>
<dbReference type="GO" id="GO:0005737">
    <property type="term" value="C:cytoplasm"/>
    <property type="evidence" value="ECO:0007669"/>
    <property type="project" value="TreeGrafter"/>
</dbReference>
<organism evidence="3 4">
    <name type="scientific">Candidatus Nealsonbacteria bacterium CG11_big_fil_rev_8_21_14_0_20_35_11</name>
    <dbReference type="NCBI Taxonomy" id="1974713"/>
    <lineage>
        <taxon>Bacteria</taxon>
        <taxon>Candidatus Nealsoniibacteriota</taxon>
    </lineage>
</organism>
<evidence type="ECO:0000256" key="1">
    <source>
        <dbReference type="ARBA" id="ARBA00022598"/>
    </source>
</evidence>
<dbReference type="Proteomes" id="UP000231139">
    <property type="component" value="Unassembled WGS sequence"/>
</dbReference>
<dbReference type="EMBL" id="PCWK01000021">
    <property type="protein sequence ID" value="PIR02624.1"/>
    <property type="molecule type" value="Genomic_DNA"/>
</dbReference>
<evidence type="ECO:0000313" key="4">
    <source>
        <dbReference type="Proteomes" id="UP000231139"/>
    </source>
</evidence>
<dbReference type="Gene3D" id="3.30.930.10">
    <property type="entry name" value="Bira Bifunctional Protein, Domain 2"/>
    <property type="match status" value="1"/>
</dbReference>
<dbReference type="PANTHER" id="PTHR12835">
    <property type="entry name" value="BIOTIN PROTEIN LIGASE"/>
    <property type="match status" value="1"/>
</dbReference>
<evidence type="ECO:0000259" key="2">
    <source>
        <dbReference type="PROSITE" id="PS51733"/>
    </source>
</evidence>
<dbReference type="AlphaFoldDB" id="A0A2H0N148"/>
<name>A0A2H0N148_9BACT</name>